<evidence type="ECO:0000259" key="2">
    <source>
        <dbReference type="PROSITE" id="PS51707"/>
    </source>
</evidence>
<dbReference type="Gene3D" id="2.40.320.10">
    <property type="entry name" value="Hypothetical Protein Pfu-838710-001"/>
    <property type="match status" value="1"/>
</dbReference>
<dbReference type="InterPro" id="IPR023577">
    <property type="entry name" value="CYTH_domain"/>
</dbReference>
<sequence>MDKPKHVEIERKYLVCNDTYRQMAVSSVRIVQGYISRDPERTVRVRIKGDKGFLTIKGRPNAKGWSRYEFEKEIDVEDAKELLALCQGSLIDKVRYFVPFGSVVVEVDEFFGDNTGLVIAEIELASENQTFEVPDFIGQEVTQDVRYYNAHLIDYPYKDW</sequence>
<dbReference type="PROSITE" id="PS51707">
    <property type="entry name" value="CYTH"/>
    <property type="match status" value="1"/>
</dbReference>
<dbReference type="AlphaFoldDB" id="A0A9D9HV05"/>
<organism evidence="3 4">
    <name type="scientific">Candidatus Gallipaludibacter merdavium</name>
    <dbReference type="NCBI Taxonomy" id="2840839"/>
    <lineage>
        <taxon>Bacteria</taxon>
        <taxon>Pseudomonadati</taxon>
        <taxon>Bacteroidota</taxon>
        <taxon>Bacteroidia</taxon>
        <taxon>Bacteroidales</taxon>
        <taxon>Candidatus Gallipaludibacter</taxon>
    </lineage>
</organism>
<accession>A0A9D9HV05</accession>
<dbReference type="SMART" id="SM01118">
    <property type="entry name" value="CYTH"/>
    <property type="match status" value="1"/>
</dbReference>
<reference evidence="3" key="2">
    <citation type="journal article" date="2021" name="PeerJ">
        <title>Extensive microbial diversity within the chicken gut microbiome revealed by metagenomics and culture.</title>
        <authorList>
            <person name="Gilroy R."/>
            <person name="Ravi A."/>
            <person name="Getino M."/>
            <person name="Pursley I."/>
            <person name="Horton D.L."/>
            <person name="Alikhan N.F."/>
            <person name="Baker D."/>
            <person name="Gharbi K."/>
            <person name="Hall N."/>
            <person name="Watson M."/>
            <person name="Adriaenssens E.M."/>
            <person name="Foster-Nyarko E."/>
            <person name="Jarju S."/>
            <person name="Secka A."/>
            <person name="Antonio M."/>
            <person name="Oren A."/>
            <person name="Chaudhuri R.R."/>
            <person name="La Ragione R."/>
            <person name="Hildebrand F."/>
            <person name="Pallen M.J."/>
        </authorList>
    </citation>
    <scope>NUCLEOTIDE SEQUENCE</scope>
    <source>
        <strain evidence="3">G3-3990</strain>
    </source>
</reference>
<evidence type="ECO:0000313" key="3">
    <source>
        <dbReference type="EMBL" id="MBO8460844.1"/>
    </source>
</evidence>
<evidence type="ECO:0000256" key="1">
    <source>
        <dbReference type="PIRSR" id="PIRSR016487-1"/>
    </source>
</evidence>
<proteinExistence type="predicted"/>
<dbReference type="PANTHER" id="PTHR40114">
    <property type="entry name" value="SLR0698 PROTEIN"/>
    <property type="match status" value="1"/>
</dbReference>
<dbReference type="SUPFAM" id="SSF55154">
    <property type="entry name" value="CYTH-like phosphatases"/>
    <property type="match status" value="1"/>
</dbReference>
<dbReference type="EMBL" id="JADIMG010000101">
    <property type="protein sequence ID" value="MBO8460844.1"/>
    <property type="molecule type" value="Genomic_DNA"/>
</dbReference>
<dbReference type="PIRSF" id="PIRSF016487">
    <property type="entry name" value="CYTH_UCP016487"/>
    <property type="match status" value="1"/>
</dbReference>
<feature type="active site" description="Proton acceptor" evidence="1">
    <location>
        <position position="34"/>
    </location>
</feature>
<feature type="domain" description="CYTH" evidence="2">
    <location>
        <begin position="6"/>
        <end position="154"/>
    </location>
</feature>
<protein>
    <submittedName>
        <fullName evidence="3">CYTH domain-containing protein</fullName>
    </submittedName>
</protein>
<dbReference type="InterPro" id="IPR012042">
    <property type="entry name" value="NeuTTM/CthTTM-like"/>
</dbReference>
<dbReference type="Pfam" id="PF01928">
    <property type="entry name" value="CYTH"/>
    <property type="match status" value="1"/>
</dbReference>
<dbReference type="PANTHER" id="PTHR40114:SF1">
    <property type="entry name" value="SLR0698 PROTEIN"/>
    <property type="match status" value="1"/>
</dbReference>
<dbReference type="Proteomes" id="UP000823641">
    <property type="component" value="Unassembled WGS sequence"/>
</dbReference>
<evidence type="ECO:0000313" key="4">
    <source>
        <dbReference type="Proteomes" id="UP000823641"/>
    </source>
</evidence>
<comment type="caution">
    <text evidence="3">The sequence shown here is derived from an EMBL/GenBank/DDBJ whole genome shotgun (WGS) entry which is preliminary data.</text>
</comment>
<name>A0A9D9HV05_9BACT</name>
<dbReference type="CDD" id="cd07891">
    <property type="entry name" value="CYTH-like_CthTTM-like_1"/>
    <property type="match status" value="1"/>
</dbReference>
<gene>
    <name evidence="3" type="ORF">IAA73_11030</name>
</gene>
<reference evidence="3" key="1">
    <citation type="submission" date="2020-10" db="EMBL/GenBank/DDBJ databases">
        <authorList>
            <person name="Gilroy R."/>
        </authorList>
    </citation>
    <scope>NUCLEOTIDE SEQUENCE</scope>
    <source>
        <strain evidence="3">G3-3990</strain>
    </source>
</reference>
<dbReference type="InterPro" id="IPR033469">
    <property type="entry name" value="CYTH-like_dom_sf"/>
</dbReference>